<protein>
    <submittedName>
        <fullName evidence="6">Formylmethanofuran dehydrogenase subunit E region</fullName>
    </submittedName>
</protein>
<dbReference type="HOGENOM" id="CLU_087508_0_0_7"/>
<dbReference type="RefSeq" id="WP_015752575.1">
    <property type="nucleotide sequence ID" value="NC_013223.1"/>
</dbReference>
<evidence type="ECO:0000259" key="5">
    <source>
        <dbReference type="Pfam" id="PF02663"/>
    </source>
</evidence>
<keyword evidence="2" id="KW-0863">Zinc-finger</keyword>
<dbReference type="KEGG" id="drt:Dret_2150"/>
<proteinExistence type="predicted"/>
<feature type="domain" description="Formylmethanofuran dehydrogenase subunit E" evidence="5">
    <location>
        <begin position="16"/>
        <end position="151"/>
    </location>
</feature>
<evidence type="ECO:0000313" key="6">
    <source>
        <dbReference type="EMBL" id="ACV69434.1"/>
    </source>
</evidence>
<name>C8X4T7_DESRD</name>
<accession>C8X4T7</accession>
<dbReference type="SUPFAM" id="SSF143555">
    <property type="entry name" value="FwdE-like"/>
    <property type="match status" value="1"/>
</dbReference>
<reference evidence="7" key="1">
    <citation type="submission" date="2009-09" db="EMBL/GenBank/DDBJ databases">
        <title>The complete chromosome of Desulfohalobium retbaense DSM 5692.</title>
        <authorList>
            <consortium name="US DOE Joint Genome Institute (JGI-PGF)"/>
            <person name="Lucas S."/>
            <person name="Copeland A."/>
            <person name="Lapidus A."/>
            <person name="Glavina del Rio T."/>
            <person name="Dalin E."/>
            <person name="Tice H."/>
            <person name="Bruce D."/>
            <person name="Goodwin L."/>
            <person name="Pitluck S."/>
            <person name="Kyrpides N."/>
            <person name="Mavromatis K."/>
            <person name="Ivanova N."/>
            <person name="Mikhailova N."/>
            <person name="Munk A.C."/>
            <person name="Brettin T."/>
            <person name="Detter J.C."/>
            <person name="Han C."/>
            <person name="Tapia R."/>
            <person name="Larimer F."/>
            <person name="Land M."/>
            <person name="Hauser L."/>
            <person name="Markowitz V."/>
            <person name="Cheng J.-F."/>
            <person name="Hugenholtz P."/>
            <person name="Woyke T."/>
            <person name="Wu D."/>
            <person name="Spring S."/>
            <person name="Klenk H.-P."/>
            <person name="Eisen J.A."/>
        </authorList>
    </citation>
    <scope>NUCLEOTIDE SEQUENCE [LARGE SCALE GENOMIC DNA]</scope>
    <source>
        <strain evidence="7">DSM 5692</strain>
    </source>
</reference>
<dbReference type="PIRSF" id="PIRSF006578">
    <property type="entry name" value="FwdE"/>
    <property type="match status" value="1"/>
</dbReference>
<dbReference type="InterPro" id="IPR000962">
    <property type="entry name" value="Znf_DskA_TraR"/>
</dbReference>
<sequence>MPCTIDSARIEATIAFHGHWCPGVAIGIRAAESALRRFPEAADTDLVAVVETDMCGVDAIQFLTGCTLGKGNLIHRDYGKMAFSFFHRPSTDGIRVLLRRDARGEIGLKLDALQRQKQTTPLTPDQQAQESHLRQKLQDRFMTLSLNDLFEFQSPPSPMPRGPQIQESLTCAACGEAAMESRTRRCGGQTYCIPCFAAVDQKR</sequence>
<dbReference type="OrthoDB" id="9804309at2"/>
<dbReference type="InterPro" id="IPR003814">
    <property type="entry name" value="FmdEsu_dom"/>
</dbReference>
<dbReference type="GO" id="GO:0008270">
    <property type="term" value="F:zinc ion binding"/>
    <property type="evidence" value="ECO:0007669"/>
    <property type="project" value="UniProtKB-KW"/>
</dbReference>
<dbReference type="STRING" id="485915.Dret_2150"/>
<keyword evidence="3" id="KW-0862">Zinc</keyword>
<evidence type="ECO:0000256" key="3">
    <source>
        <dbReference type="ARBA" id="ARBA00022833"/>
    </source>
</evidence>
<keyword evidence="1" id="KW-0479">Metal-binding</keyword>
<organism evidence="6 7">
    <name type="scientific">Desulfohalobium retbaense (strain ATCC 49708 / DSM 5692 / JCM 16813 / HR100)</name>
    <dbReference type="NCBI Taxonomy" id="485915"/>
    <lineage>
        <taxon>Bacteria</taxon>
        <taxon>Pseudomonadati</taxon>
        <taxon>Thermodesulfobacteriota</taxon>
        <taxon>Desulfovibrionia</taxon>
        <taxon>Desulfovibrionales</taxon>
        <taxon>Desulfohalobiaceae</taxon>
        <taxon>Desulfohalobium</taxon>
    </lineage>
</organism>
<dbReference type="Proteomes" id="UP000001052">
    <property type="component" value="Chromosome"/>
</dbReference>
<keyword evidence="7" id="KW-1185">Reference proteome</keyword>
<feature type="domain" description="Zinc finger DksA/TraR C4-type" evidence="4">
    <location>
        <begin position="170"/>
        <end position="199"/>
    </location>
</feature>
<evidence type="ECO:0000256" key="1">
    <source>
        <dbReference type="ARBA" id="ARBA00022723"/>
    </source>
</evidence>
<dbReference type="Gene3D" id="3.30.1330.130">
    <property type="match status" value="1"/>
</dbReference>
<dbReference type="EMBL" id="CP001734">
    <property type="protein sequence ID" value="ACV69434.1"/>
    <property type="molecule type" value="Genomic_DNA"/>
</dbReference>
<evidence type="ECO:0000313" key="7">
    <source>
        <dbReference type="Proteomes" id="UP000001052"/>
    </source>
</evidence>
<dbReference type="AlphaFoldDB" id="C8X4T7"/>
<evidence type="ECO:0000259" key="4">
    <source>
        <dbReference type="Pfam" id="PF01258"/>
    </source>
</evidence>
<dbReference type="InterPro" id="IPR053194">
    <property type="entry name" value="tRNA_methyltr_O"/>
</dbReference>
<reference evidence="6 7" key="2">
    <citation type="journal article" date="2010" name="Stand. Genomic Sci.">
        <title>Complete genome sequence of Desulfohalobium retbaense type strain (HR(100)).</title>
        <authorList>
            <person name="Spring S."/>
            <person name="Nolan M."/>
            <person name="Lapidus A."/>
            <person name="Glavina Del Rio T."/>
            <person name="Copeland A."/>
            <person name="Tice H."/>
            <person name="Cheng J.F."/>
            <person name="Lucas S."/>
            <person name="Land M."/>
            <person name="Chen F."/>
            <person name="Bruce D."/>
            <person name="Goodwin L."/>
            <person name="Pitluck S."/>
            <person name="Ivanova N."/>
            <person name="Mavromatis K."/>
            <person name="Mikhailova N."/>
            <person name="Pati A."/>
            <person name="Chen A."/>
            <person name="Palaniappan K."/>
            <person name="Hauser L."/>
            <person name="Chang Y.J."/>
            <person name="Jeffries C.D."/>
            <person name="Munk C."/>
            <person name="Kiss H."/>
            <person name="Chain P."/>
            <person name="Han C."/>
            <person name="Brettin T."/>
            <person name="Detter J.C."/>
            <person name="Schuler E."/>
            <person name="Goker M."/>
            <person name="Rohde M."/>
            <person name="Bristow J."/>
            <person name="Eisen J.A."/>
            <person name="Markowitz V."/>
            <person name="Hugenholtz P."/>
            <person name="Kyrpides N.C."/>
            <person name="Klenk H.P."/>
        </authorList>
    </citation>
    <scope>NUCLEOTIDE SEQUENCE [LARGE SCALE GENOMIC DNA]</scope>
    <source>
        <strain evidence="6 7">DSM 5692</strain>
    </source>
</reference>
<dbReference type="PANTHER" id="PTHR39418">
    <property type="entry name" value="DEHYDROGENASE-RELATED"/>
    <property type="match status" value="1"/>
</dbReference>
<gene>
    <name evidence="6" type="ordered locus">Dret_2150</name>
</gene>
<dbReference type="eggNOG" id="COG2191">
    <property type="taxonomic scope" value="Bacteria"/>
</dbReference>
<dbReference type="PANTHER" id="PTHR39418:SF1">
    <property type="entry name" value="DEHYDROGENASE"/>
    <property type="match status" value="1"/>
</dbReference>
<evidence type="ECO:0000256" key="2">
    <source>
        <dbReference type="ARBA" id="ARBA00022771"/>
    </source>
</evidence>
<dbReference type="Pfam" id="PF02663">
    <property type="entry name" value="FmdE"/>
    <property type="match status" value="1"/>
</dbReference>
<dbReference type="Pfam" id="PF01258">
    <property type="entry name" value="zf-dskA_traR"/>
    <property type="match status" value="1"/>
</dbReference>
<dbReference type="InterPro" id="IPR026328">
    <property type="entry name" value="FmdE"/>
</dbReference>